<reference evidence="1" key="1">
    <citation type="submission" date="2020-04" db="EMBL/GenBank/DDBJ databases">
        <authorList>
            <person name="Chiriac C."/>
            <person name="Salcher M."/>
            <person name="Ghai R."/>
            <person name="Kavagutti S V."/>
        </authorList>
    </citation>
    <scope>NUCLEOTIDE SEQUENCE</scope>
</reference>
<name>A0A6J5MWM5_9CAUD</name>
<accession>A0A6J5MWM5</accession>
<proteinExistence type="predicted"/>
<sequence length="62" mass="6870">MTLFPYAGEVEYMDGELSFVLTFFDSQNTTEMTLNIGLDENLIDMIEGLLSKMDGVGQDGVI</sequence>
<dbReference type="EMBL" id="LR796523">
    <property type="protein sequence ID" value="CAB4149526.1"/>
    <property type="molecule type" value="Genomic_DNA"/>
</dbReference>
<evidence type="ECO:0000313" key="1">
    <source>
        <dbReference type="EMBL" id="CAB4149526.1"/>
    </source>
</evidence>
<organism evidence="1">
    <name type="scientific">uncultured Caudovirales phage</name>
    <dbReference type="NCBI Taxonomy" id="2100421"/>
    <lineage>
        <taxon>Viruses</taxon>
        <taxon>Duplodnaviria</taxon>
        <taxon>Heunggongvirae</taxon>
        <taxon>Uroviricota</taxon>
        <taxon>Caudoviricetes</taxon>
        <taxon>Peduoviridae</taxon>
        <taxon>Maltschvirus</taxon>
        <taxon>Maltschvirus maltsch</taxon>
    </lineage>
</organism>
<gene>
    <name evidence="1" type="ORF">UFOVP552_6</name>
</gene>
<protein>
    <submittedName>
        <fullName evidence="1">Uncharacterized protein</fullName>
    </submittedName>
</protein>